<keyword evidence="3" id="KW-1185">Reference proteome</keyword>
<organism evidence="2 3">
    <name type="scientific">Rhynchosporium secalis</name>
    <name type="common">Barley scald fungus</name>
    <dbReference type="NCBI Taxonomy" id="38038"/>
    <lineage>
        <taxon>Eukaryota</taxon>
        <taxon>Fungi</taxon>
        <taxon>Dikarya</taxon>
        <taxon>Ascomycota</taxon>
        <taxon>Pezizomycotina</taxon>
        <taxon>Leotiomycetes</taxon>
        <taxon>Helotiales</taxon>
        <taxon>Ploettnerulaceae</taxon>
        <taxon>Rhynchosporium</taxon>
    </lineage>
</organism>
<sequence>MQPTGLIPAVVLGLSTLTAALPALEIRAWGNGRECTTPTMCSSGLTKVLQRKPVVAVQETLVVHSL</sequence>
<protein>
    <submittedName>
        <fullName evidence="2">Uncharacterized protein</fullName>
    </submittedName>
</protein>
<keyword evidence="1" id="KW-0732">Signal</keyword>
<name>A0A1E1LXX2_RHYSE</name>
<reference evidence="3" key="1">
    <citation type="submission" date="2016-03" db="EMBL/GenBank/DDBJ databases">
        <authorList>
            <person name="Guldener U."/>
        </authorList>
    </citation>
    <scope>NUCLEOTIDE SEQUENCE [LARGE SCALE GENOMIC DNA]</scope>
</reference>
<dbReference type="EMBL" id="FJVC01000043">
    <property type="protein sequence ID" value="CZT41696.1"/>
    <property type="molecule type" value="Genomic_DNA"/>
</dbReference>
<dbReference type="Proteomes" id="UP000177625">
    <property type="component" value="Unassembled WGS sequence"/>
</dbReference>
<proteinExistence type="predicted"/>
<feature type="chain" id="PRO_5009447722" evidence="1">
    <location>
        <begin position="21"/>
        <end position="66"/>
    </location>
</feature>
<evidence type="ECO:0000313" key="2">
    <source>
        <dbReference type="EMBL" id="CZT41696.1"/>
    </source>
</evidence>
<evidence type="ECO:0000256" key="1">
    <source>
        <dbReference type="SAM" id="SignalP"/>
    </source>
</evidence>
<accession>A0A1E1LXX2</accession>
<evidence type="ECO:0000313" key="3">
    <source>
        <dbReference type="Proteomes" id="UP000177625"/>
    </source>
</evidence>
<gene>
    <name evidence="2" type="ORF">RSE6_01467</name>
</gene>
<dbReference type="AlphaFoldDB" id="A0A1E1LXX2"/>
<feature type="signal peptide" evidence="1">
    <location>
        <begin position="1"/>
        <end position="20"/>
    </location>
</feature>